<dbReference type="EMBL" id="LVIE01000112">
    <property type="protein sequence ID" value="OHT24637.1"/>
    <property type="molecule type" value="Genomic_DNA"/>
</dbReference>
<evidence type="ECO:0000256" key="7">
    <source>
        <dbReference type="ARBA" id="ARBA00023239"/>
    </source>
</evidence>
<comment type="caution">
    <text evidence="10">The sequence shown here is derived from an EMBL/GenBank/DDBJ whole genome shotgun (WGS) entry which is preliminary data.</text>
</comment>
<keyword evidence="6" id="KW-0040">ANK repeat</keyword>
<evidence type="ECO:0000256" key="1">
    <source>
        <dbReference type="ARBA" id="ARBA00004613"/>
    </source>
</evidence>
<keyword evidence="2" id="KW-0964">Secreted</keyword>
<evidence type="ECO:0000256" key="4">
    <source>
        <dbReference type="ARBA" id="ARBA00022737"/>
    </source>
</evidence>
<comment type="similarity">
    <text evidence="8">Belongs to the OspC family.</text>
</comment>
<keyword evidence="11" id="KW-1185">Reference proteome</keyword>
<dbReference type="Proteomes" id="UP000179588">
    <property type="component" value="Unassembled WGS sequence"/>
</dbReference>
<accession>A0A1S1HRJ6</accession>
<comment type="subcellular location">
    <subcellularLocation>
        <location evidence="1">Secreted</location>
    </subcellularLocation>
</comment>
<dbReference type="GO" id="GO:0140740">
    <property type="term" value="F:ADP-riboxanase activity"/>
    <property type="evidence" value="ECO:0007669"/>
    <property type="project" value="UniProtKB-ARBA"/>
</dbReference>
<evidence type="ECO:0000256" key="2">
    <source>
        <dbReference type="ARBA" id="ARBA00022525"/>
    </source>
</evidence>
<sequence>MNTRTIQYFSKELLQLTVITPFIEHAAPIFSQNDMKQGLALHLIDFIRSSKDEKFKSYILRPKYHIPIL</sequence>
<dbReference type="InterPro" id="IPR010366">
    <property type="entry name" value="OspC1-4"/>
</dbReference>
<keyword evidence="7" id="KW-0456">Lyase</keyword>
<proteinExistence type="inferred from homology"/>
<gene>
    <name evidence="10" type="ORF">A3Q29_02680</name>
</gene>
<evidence type="ECO:0000313" key="10">
    <source>
        <dbReference type="EMBL" id="OHT24637.1"/>
    </source>
</evidence>
<keyword evidence="4" id="KW-0677">Repeat</keyword>
<evidence type="ECO:0000256" key="8">
    <source>
        <dbReference type="ARBA" id="ARBA00029451"/>
    </source>
</evidence>
<name>A0A1S1HRJ6_PROST</name>
<dbReference type="GO" id="GO:0090729">
    <property type="term" value="F:toxin activity"/>
    <property type="evidence" value="ECO:0007669"/>
    <property type="project" value="UniProtKB-KW"/>
</dbReference>
<protein>
    <submittedName>
        <fullName evidence="10">Uncharacterized protein</fullName>
    </submittedName>
</protein>
<organism evidence="10 11">
    <name type="scientific">Providencia stuartii</name>
    <dbReference type="NCBI Taxonomy" id="588"/>
    <lineage>
        <taxon>Bacteria</taxon>
        <taxon>Pseudomonadati</taxon>
        <taxon>Pseudomonadota</taxon>
        <taxon>Gammaproteobacteria</taxon>
        <taxon>Enterobacterales</taxon>
        <taxon>Morganellaceae</taxon>
        <taxon>Providencia</taxon>
    </lineage>
</organism>
<evidence type="ECO:0000256" key="5">
    <source>
        <dbReference type="ARBA" id="ARBA00023026"/>
    </source>
</evidence>
<dbReference type="GO" id="GO:0005576">
    <property type="term" value="C:extracellular region"/>
    <property type="evidence" value="ECO:0007669"/>
    <property type="project" value="UniProtKB-SubCell"/>
</dbReference>
<evidence type="ECO:0000256" key="3">
    <source>
        <dbReference type="ARBA" id="ARBA00022656"/>
    </source>
</evidence>
<keyword evidence="5" id="KW-0843">Virulence</keyword>
<keyword evidence="3" id="KW-0800">Toxin</keyword>
<evidence type="ECO:0000313" key="11">
    <source>
        <dbReference type="Proteomes" id="UP000179588"/>
    </source>
</evidence>
<dbReference type="OrthoDB" id="8596416at2"/>
<comment type="catalytic activity">
    <reaction evidence="9">
        <text>L-arginyl-[protein] + NAD(+) = ADP-riboxanated L-argininyl-[protein] + nicotinamide + NH4(+) + H(+)</text>
        <dbReference type="Rhea" id="RHEA:69500"/>
        <dbReference type="Rhea" id="RHEA-COMP:10532"/>
        <dbReference type="Rhea" id="RHEA-COMP:17719"/>
        <dbReference type="ChEBI" id="CHEBI:15378"/>
        <dbReference type="ChEBI" id="CHEBI:17154"/>
        <dbReference type="ChEBI" id="CHEBI:28938"/>
        <dbReference type="ChEBI" id="CHEBI:29965"/>
        <dbReference type="ChEBI" id="CHEBI:57540"/>
        <dbReference type="ChEBI" id="CHEBI:184300"/>
    </reaction>
    <physiologicalReaction direction="left-to-right" evidence="9">
        <dbReference type="Rhea" id="RHEA:69501"/>
    </physiologicalReaction>
</comment>
<dbReference type="RefSeq" id="WP_070926632.1">
    <property type="nucleotide sequence ID" value="NZ_JBALHY010000008.1"/>
</dbReference>
<dbReference type="AlphaFoldDB" id="A0A1S1HRJ6"/>
<reference evidence="10 11" key="1">
    <citation type="submission" date="2016-03" db="EMBL/GenBank/DDBJ databases">
        <title>Genome sequence of Providencia stuartii strain, isolated from the salivary glands of larval Lucilia sericata.</title>
        <authorList>
            <person name="Yuan Y."/>
            <person name="Zhang Y."/>
            <person name="Fu S."/>
            <person name="Crippen T.L."/>
            <person name="Visi D."/>
            <person name="Benbow M.E."/>
            <person name="Allen M."/>
            <person name="Tomberlin J.K."/>
            <person name="Sze S.-H."/>
            <person name="Tarone A.M."/>
        </authorList>
    </citation>
    <scope>NUCLEOTIDE SEQUENCE [LARGE SCALE GENOMIC DNA]</scope>
    <source>
        <strain evidence="10 11">Crippen</strain>
    </source>
</reference>
<evidence type="ECO:0000256" key="6">
    <source>
        <dbReference type="ARBA" id="ARBA00023043"/>
    </source>
</evidence>
<dbReference type="Pfam" id="PF06128">
    <property type="entry name" value="Shigella_OspC"/>
    <property type="match status" value="1"/>
</dbReference>
<evidence type="ECO:0000256" key="9">
    <source>
        <dbReference type="ARBA" id="ARBA00047641"/>
    </source>
</evidence>